<dbReference type="InterPro" id="IPR003692">
    <property type="entry name" value="Hydantoinase_B"/>
</dbReference>
<gene>
    <name evidence="2" type="primary">hyuB</name>
</gene>
<dbReference type="EMBL" id="KF900337">
    <property type="protein sequence ID" value="AIE91401.1"/>
    <property type="molecule type" value="Genomic_DNA"/>
</dbReference>
<dbReference type="GO" id="GO:0047423">
    <property type="term" value="F:N-methylhydantoinase (ATP-hydrolyzing) activity"/>
    <property type="evidence" value="ECO:0007669"/>
    <property type="project" value="UniProtKB-EC"/>
</dbReference>
<keyword evidence="2" id="KW-0378">Hydrolase</keyword>
<dbReference type="AlphaFoldDB" id="A0A075FPF3"/>
<evidence type="ECO:0000259" key="1">
    <source>
        <dbReference type="Pfam" id="PF02538"/>
    </source>
</evidence>
<feature type="domain" description="Hydantoinase B/oxoprolinase" evidence="1">
    <location>
        <begin position="1"/>
        <end position="368"/>
    </location>
</feature>
<evidence type="ECO:0000313" key="2">
    <source>
        <dbReference type="EMBL" id="AIE91401.1"/>
    </source>
</evidence>
<accession>A0A075FPF3</accession>
<name>A0A075FPF3_9EURY</name>
<sequence>MCRRRIRVPDQWYGDYLAAIGAARIGERRLKEFIGKYGKAAVRKFVGDWFDYSERRTAEAIRALPGGAICATGVHDPIMPFLPDGIHIKVDIDINNDDGRIKVDLRDNPDSVDAGLNLTKATATMSAAQAVFSCLDSDIPHNSGSFRRLDILLRENCVAGIPSFPHSCSVATTNMTDTIINTVQAGFAQLGDGFGFSQGNMCNGAGTGVCSGKDWRHGGAPYVNQMFMSAGGMPASARNDGMHGMVNPVSAGLVYRDSIEVNEQRFPFQVESVRALEDSCGAGRRRGGPASEVIMGPRNEPMLVINIANGLENVPQGVLGGLPSQPGVQMKISADGSEEFYSTDAYCHLSPGDRLRAVDNGGGGYGDPLTREAERVLSDVQERFVSRTQAEAVYGVIITGSPAHDDLAIDVSATTKLRESRLAASD</sequence>
<reference evidence="2" key="1">
    <citation type="journal article" date="2014" name="Genome Biol. Evol.">
        <title>Pangenome evidence for extensive interdomain horizontal transfer affecting lineage core and shell genes in uncultured planktonic thaumarchaeota and euryarchaeota.</title>
        <authorList>
            <person name="Deschamps P."/>
            <person name="Zivanovic Y."/>
            <person name="Moreira D."/>
            <person name="Rodriguez-Valera F."/>
            <person name="Lopez-Garcia P."/>
        </authorList>
    </citation>
    <scope>NUCLEOTIDE SEQUENCE</scope>
</reference>
<organism evidence="2">
    <name type="scientific">uncultured marine group II/III euryarchaeote AD1000_118_H06</name>
    <dbReference type="NCBI Taxonomy" id="1457722"/>
    <lineage>
        <taxon>Archaea</taxon>
        <taxon>Methanobacteriati</taxon>
        <taxon>Methanobacteriota</taxon>
        <taxon>environmental samples</taxon>
    </lineage>
</organism>
<dbReference type="Pfam" id="PF02538">
    <property type="entry name" value="Hydantoinase_B"/>
    <property type="match status" value="1"/>
</dbReference>
<protein>
    <submittedName>
        <fullName evidence="2">Hydantoinase B/oxoprolinase (HyuB)</fullName>
        <ecNumber evidence="2">3.5.2.14</ecNumber>
    </submittedName>
</protein>
<proteinExistence type="predicted"/>
<dbReference type="EC" id="3.5.2.14" evidence="2"/>